<gene>
    <name evidence="12" type="ORF">DCO61_01005</name>
    <name evidence="13" type="ORF">LS64_000205</name>
</gene>
<evidence type="ECO:0000259" key="11">
    <source>
        <dbReference type="PROSITE" id="PS50109"/>
    </source>
</evidence>
<comment type="caution">
    <text evidence="13">The sequence shown here is derived from an EMBL/GenBank/DDBJ whole genome shotgun (WGS) entry which is preliminary data.</text>
</comment>
<feature type="transmembrane region" description="Helical" evidence="10">
    <location>
        <begin position="7"/>
        <end position="30"/>
    </location>
</feature>
<keyword evidence="6 10" id="KW-0812">Transmembrane</keyword>
<dbReference type="Pfam" id="PF02518">
    <property type="entry name" value="HATPase_c"/>
    <property type="match status" value="1"/>
</dbReference>
<dbReference type="InterPro" id="IPR003661">
    <property type="entry name" value="HisK_dim/P_dom"/>
</dbReference>
<dbReference type="GO" id="GO:0000155">
    <property type="term" value="F:phosphorelay sensor kinase activity"/>
    <property type="evidence" value="ECO:0007669"/>
    <property type="project" value="InterPro"/>
</dbReference>
<dbReference type="CDD" id="cd00082">
    <property type="entry name" value="HisKA"/>
    <property type="match status" value="1"/>
</dbReference>
<dbReference type="SMART" id="SM00387">
    <property type="entry name" value="HATPase_c"/>
    <property type="match status" value="1"/>
</dbReference>
<dbReference type="Gene3D" id="3.30.565.10">
    <property type="entry name" value="Histidine kinase-like ATPase, C-terminal domain"/>
    <property type="match status" value="1"/>
</dbReference>
<evidence type="ECO:0000256" key="9">
    <source>
        <dbReference type="ARBA" id="ARBA00023136"/>
    </source>
</evidence>
<dbReference type="RefSeq" id="WP_034570522.1">
    <property type="nucleotide sequence ID" value="NZ_JRMP02000001.1"/>
</dbReference>
<dbReference type="PANTHER" id="PTHR45528:SF12">
    <property type="entry name" value="SENSOR HISTIDINE KINASE ARSS"/>
    <property type="match status" value="1"/>
</dbReference>
<keyword evidence="14" id="KW-1185">Reference proteome</keyword>
<evidence type="ECO:0000313" key="13">
    <source>
        <dbReference type="EMBL" id="TLD95831.1"/>
    </source>
</evidence>
<dbReference type="InterPro" id="IPR036890">
    <property type="entry name" value="HATPase_C_sf"/>
</dbReference>
<reference evidence="13" key="3">
    <citation type="submission" date="2018-04" db="EMBL/GenBank/DDBJ databases">
        <authorList>
            <person name="Sheh A."/>
            <person name="Shen Z."/>
            <person name="Mannion A.J."/>
            <person name="Fox J.G."/>
        </authorList>
    </citation>
    <scope>NUCLEOTIDE SEQUENCE</scope>
    <source>
        <strain evidence="13">MIT 97-6194</strain>
    </source>
</reference>
<evidence type="ECO:0000256" key="5">
    <source>
        <dbReference type="ARBA" id="ARBA00022679"/>
    </source>
</evidence>
<dbReference type="AlphaFoldDB" id="A0A347VR46"/>
<dbReference type="STRING" id="1548018.LS64_03220"/>
<keyword evidence="7 13" id="KW-0418">Kinase</keyword>
<keyword evidence="5" id="KW-0808">Transferase</keyword>
<name>A0A347VR46_9HELI</name>
<proteinExistence type="predicted"/>
<dbReference type="PANTHER" id="PTHR45528">
    <property type="entry name" value="SENSOR HISTIDINE KINASE CPXA"/>
    <property type="match status" value="1"/>
</dbReference>
<reference evidence="12 15" key="4">
    <citation type="submission" date="2019-12" db="EMBL/GenBank/DDBJ databases">
        <title>Multi-Generational Helicobacter saguini Isolates.</title>
        <authorList>
            <person name="Mannion A."/>
            <person name="Shen Z."/>
            <person name="Fox J.G."/>
        </authorList>
    </citation>
    <scope>NUCLEOTIDE SEQUENCE [LARGE SCALE GENOMIC DNA]</scope>
    <source>
        <strain evidence="12">16-048</strain>
        <strain evidence="15">16-048 (F4)</strain>
    </source>
</reference>
<comment type="catalytic activity">
    <reaction evidence="1">
        <text>ATP + protein L-histidine = ADP + protein N-phospho-L-histidine.</text>
        <dbReference type="EC" id="2.7.13.3"/>
    </reaction>
</comment>
<accession>A0A347VR46</accession>
<evidence type="ECO:0000256" key="6">
    <source>
        <dbReference type="ARBA" id="ARBA00022692"/>
    </source>
</evidence>
<keyword evidence="4" id="KW-0597">Phosphoprotein</keyword>
<evidence type="ECO:0000313" key="14">
    <source>
        <dbReference type="Proteomes" id="UP000029714"/>
    </source>
</evidence>
<dbReference type="NCBIfam" id="NF038389">
    <property type="entry name" value="ArsS_fam_HK"/>
    <property type="match status" value="1"/>
</dbReference>
<dbReference type="InterPro" id="IPR036097">
    <property type="entry name" value="HisK_dim/P_sf"/>
</dbReference>
<dbReference type="InterPro" id="IPR003594">
    <property type="entry name" value="HATPase_dom"/>
</dbReference>
<evidence type="ECO:0000256" key="2">
    <source>
        <dbReference type="ARBA" id="ARBA00004141"/>
    </source>
</evidence>
<dbReference type="EMBL" id="JRMP02000001">
    <property type="protein sequence ID" value="TLD95831.1"/>
    <property type="molecule type" value="Genomic_DNA"/>
</dbReference>
<dbReference type="InterPro" id="IPR050398">
    <property type="entry name" value="HssS/ArlS-like"/>
</dbReference>
<dbReference type="Proteomes" id="UP000477070">
    <property type="component" value="Unassembled WGS sequence"/>
</dbReference>
<dbReference type="EMBL" id="QBIU01000001">
    <property type="protein sequence ID" value="MWV68645.1"/>
    <property type="molecule type" value="Genomic_DNA"/>
</dbReference>
<dbReference type="OrthoDB" id="9812241at2"/>
<dbReference type="EC" id="2.7.13.3" evidence="3"/>
<dbReference type="SUPFAM" id="SSF55874">
    <property type="entry name" value="ATPase domain of HSP90 chaperone/DNA topoisomerase II/histidine kinase"/>
    <property type="match status" value="1"/>
</dbReference>
<dbReference type="PROSITE" id="PS50109">
    <property type="entry name" value="HIS_KIN"/>
    <property type="match status" value="1"/>
</dbReference>
<comment type="subcellular location">
    <subcellularLocation>
        <location evidence="2">Membrane</location>
        <topology evidence="2">Multi-pass membrane protein</topology>
    </subcellularLocation>
</comment>
<feature type="domain" description="Histidine kinase" evidence="11">
    <location>
        <begin position="212"/>
        <end position="392"/>
    </location>
</feature>
<sequence length="416" mass="48376">MWKNTSIFFQITLLFAFAFISFLVISLFYAKVQPSLDSIKQYNTLVSAIGRMRQFNASLQDIKNFLEEENFHEVALTNDIKKRLLEDTKVPKVGAFNIGITQDGDDIYITLRTHKNFIVYKDSSTFSWSKYYTITLLGCILLIVIYITIMKRLIPLNYIKYEIIEMSRENVFRKIKYGVTNQDEIGELVREFNRCVGKINAVDESRFLFLRSVMHELKTPITKGRIIAEMLSNPKQKERLCSVFERLNTLINEFAKVEELASQTYNVKKVEIMLSELVDKVIEMLILDKATQNNVLLDSNNDLLKVDVDLFSLAIKNLADNAIKYSENKQVIIESKGQDLIVKNKGERLKLDINEYFKPYFKDIKNPMSQGFGLGMYIVKSTLDAQNFRLTYHYLDGYNIFLIHDCIVENYCEIGR</sequence>
<reference evidence="13 14" key="2">
    <citation type="journal article" date="2016" name="Infect. Immun.">
        <title>Helicobacter saguini, a Novel Helicobacter Isolated from Cotton-Top Tamarins with Ulcerative Colitis, Has Proinflammatory Properties and Induces Typhlocolitis and Dysplasia in Gnotobiotic IL-10-/- Mice.</title>
        <authorList>
            <person name="Shen Z."/>
            <person name="Mannion A."/>
            <person name="Whary M.T."/>
            <person name="Muthupalani S."/>
            <person name="Sheh A."/>
            <person name="Feng Y."/>
            <person name="Gong G."/>
            <person name="Vandamme P."/>
            <person name="Holcombe H.R."/>
            <person name="Paster B.J."/>
            <person name="Fox J.G."/>
        </authorList>
    </citation>
    <scope>NUCLEOTIDE SEQUENCE [LARGE SCALE GENOMIC DNA]</scope>
    <source>
        <strain evidence="13 14">MIT 97-6194</strain>
    </source>
</reference>
<keyword evidence="8 10" id="KW-1133">Transmembrane helix</keyword>
<evidence type="ECO:0000256" key="7">
    <source>
        <dbReference type="ARBA" id="ARBA00022777"/>
    </source>
</evidence>
<organism evidence="13 14">
    <name type="scientific">Helicobacter saguini</name>
    <dbReference type="NCBI Taxonomy" id="1548018"/>
    <lineage>
        <taxon>Bacteria</taxon>
        <taxon>Pseudomonadati</taxon>
        <taxon>Campylobacterota</taxon>
        <taxon>Epsilonproteobacteria</taxon>
        <taxon>Campylobacterales</taxon>
        <taxon>Helicobacteraceae</taxon>
        <taxon>Helicobacter</taxon>
    </lineage>
</organism>
<evidence type="ECO:0000256" key="10">
    <source>
        <dbReference type="SAM" id="Phobius"/>
    </source>
</evidence>
<dbReference type="Proteomes" id="UP000029714">
    <property type="component" value="Unassembled WGS sequence"/>
</dbReference>
<feature type="transmembrane region" description="Helical" evidence="10">
    <location>
        <begin position="131"/>
        <end position="149"/>
    </location>
</feature>
<dbReference type="InterPro" id="IPR047994">
    <property type="entry name" value="ArsS-like"/>
</dbReference>
<dbReference type="GO" id="GO:0016020">
    <property type="term" value="C:membrane"/>
    <property type="evidence" value="ECO:0007669"/>
    <property type="project" value="UniProtKB-SubCell"/>
</dbReference>
<dbReference type="Gene3D" id="1.10.287.130">
    <property type="match status" value="1"/>
</dbReference>
<evidence type="ECO:0000313" key="12">
    <source>
        <dbReference type="EMBL" id="MWV68645.1"/>
    </source>
</evidence>
<dbReference type="SUPFAM" id="SSF47384">
    <property type="entry name" value="Homodimeric domain of signal transducing histidine kinase"/>
    <property type="match status" value="1"/>
</dbReference>
<evidence type="ECO:0000256" key="8">
    <source>
        <dbReference type="ARBA" id="ARBA00022989"/>
    </source>
</evidence>
<reference evidence="13 14" key="1">
    <citation type="journal article" date="2014" name="Genome Announc.">
        <title>Draft genome sequences of eight enterohepatic helicobacter species isolated from both laboratory and wild rodents.</title>
        <authorList>
            <person name="Sheh A."/>
            <person name="Shen Z."/>
            <person name="Fox J.G."/>
        </authorList>
    </citation>
    <scope>NUCLEOTIDE SEQUENCE [LARGE SCALE GENOMIC DNA]</scope>
    <source>
        <strain evidence="13 14">MIT 97-6194</strain>
    </source>
</reference>
<protein>
    <recommendedName>
        <fullName evidence="3">histidine kinase</fullName>
        <ecNumber evidence="3">2.7.13.3</ecNumber>
    </recommendedName>
</protein>
<dbReference type="InterPro" id="IPR005467">
    <property type="entry name" value="His_kinase_dom"/>
</dbReference>
<evidence type="ECO:0000256" key="4">
    <source>
        <dbReference type="ARBA" id="ARBA00022553"/>
    </source>
</evidence>
<evidence type="ECO:0000256" key="3">
    <source>
        <dbReference type="ARBA" id="ARBA00012438"/>
    </source>
</evidence>
<evidence type="ECO:0000256" key="1">
    <source>
        <dbReference type="ARBA" id="ARBA00000085"/>
    </source>
</evidence>
<keyword evidence="9 10" id="KW-0472">Membrane</keyword>
<evidence type="ECO:0000313" key="15">
    <source>
        <dbReference type="Proteomes" id="UP000477070"/>
    </source>
</evidence>